<gene>
    <name evidence="1" type="ORF">METZ01_LOCUS171422</name>
</gene>
<dbReference type="InterPro" id="IPR011051">
    <property type="entry name" value="RmlC_Cupin_sf"/>
</dbReference>
<dbReference type="CDD" id="cd00438">
    <property type="entry name" value="cupin_RmlC"/>
    <property type="match status" value="1"/>
</dbReference>
<name>A0A382BXN5_9ZZZZ</name>
<reference evidence="1" key="1">
    <citation type="submission" date="2018-05" db="EMBL/GenBank/DDBJ databases">
        <authorList>
            <person name="Lanie J.A."/>
            <person name="Ng W.-L."/>
            <person name="Kazmierczak K.M."/>
            <person name="Andrzejewski T.M."/>
            <person name="Davidsen T.M."/>
            <person name="Wayne K.J."/>
            <person name="Tettelin H."/>
            <person name="Glass J.I."/>
            <person name="Rusch D."/>
            <person name="Podicherti R."/>
            <person name="Tsui H.-C.T."/>
            <person name="Winkler M.E."/>
        </authorList>
    </citation>
    <scope>NUCLEOTIDE SEQUENCE</scope>
</reference>
<dbReference type="GO" id="GO:0005829">
    <property type="term" value="C:cytosol"/>
    <property type="evidence" value="ECO:0007669"/>
    <property type="project" value="TreeGrafter"/>
</dbReference>
<dbReference type="SUPFAM" id="SSF51182">
    <property type="entry name" value="RmlC-like cupins"/>
    <property type="match status" value="1"/>
</dbReference>
<dbReference type="GO" id="GO:0019305">
    <property type="term" value="P:dTDP-rhamnose biosynthetic process"/>
    <property type="evidence" value="ECO:0007669"/>
    <property type="project" value="TreeGrafter"/>
</dbReference>
<dbReference type="EMBL" id="UINC01031857">
    <property type="protein sequence ID" value="SVB18568.1"/>
    <property type="molecule type" value="Genomic_DNA"/>
</dbReference>
<dbReference type="PANTHER" id="PTHR21047">
    <property type="entry name" value="DTDP-6-DEOXY-D-GLUCOSE-3,5 EPIMERASE"/>
    <property type="match status" value="1"/>
</dbReference>
<dbReference type="PANTHER" id="PTHR21047:SF2">
    <property type="entry name" value="THYMIDINE DIPHOSPHO-4-KETO-RHAMNOSE 3,5-EPIMERASE"/>
    <property type="match status" value="1"/>
</dbReference>
<protein>
    <recommendedName>
        <fullName evidence="2">dTDP-4-dehydrorhamnose 3,5-epimerase</fullName>
    </recommendedName>
</protein>
<dbReference type="Pfam" id="PF00908">
    <property type="entry name" value="dTDP_sugar_isom"/>
    <property type="match status" value="1"/>
</dbReference>
<proteinExistence type="predicted"/>
<sequence length="179" mass="20407">MKFIELELPGVWLIEPEVFTDERGAFRRHFCTEEFAVHGLAPMAVQGNLSENLHHGTLRGLHYQIGPDAEAKTLSCMTGSLYDIILDLRLESPTFMQWVSVEISAEDRLSLHVPAGCPNGWVTTSPNTMIHYYMSEMFAPEAARGIRYDDPTFDFRWPIEPKVISERDRTFPDFDPGSE</sequence>
<evidence type="ECO:0000313" key="1">
    <source>
        <dbReference type="EMBL" id="SVB18568.1"/>
    </source>
</evidence>
<dbReference type="InterPro" id="IPR014710">
    <property type="entry name" value="RmlC-like_jellyroll"/>
</dbReference>
<dbReference type="AlphaFoldDB" id="A0A382BXN5"/>
<accession>A0A382BXN5</accession>
<dbReference type="InterPro" id="IPR000888">
    <property type="entry name" value="RmlC-like"/>
</dbReference>
<evidence type="ECO:0008006" key="2">
    <source>
        <dbReference type="Google" id="ProtNLM"/>
    </source>
</evidence>
<organism evidence="1">
    <name type="scientific">marine metagenome</name>
    <dbReference type="NCBI Taxonomy" id="408172"/>
    <lineage>
        <taxon>unclassified sequences</taxon>
        <taxon>metagenomes</taxon>
        <taxon>ecological metagenomes</taxon>
    </lineage>
</organism>
<dbReference type="GO" id="GO:0000271">
    <property type="term" value="P:polysaccharide biosynthetic process"/>
    <property type="evidence" value="ECO:0007669"/>
    <property type="project" value="TreeGrafter"/>
</dbReference>
<dbReference type="GO" id="GO:0008830">
    <property type="term" value="F:dTDP-4-dehydrorhamnose 3,5-epimerase activity"/>
    <property type="evidence" value="ECO:0007669"/>
    <property type="project" value="InterPro"/>
</dbReference>
<dbReference type="Gene3D" id="2.60.120.10">
    <property type="entry name" value="Jelly Rolls"/>
    <property type="match status" value="1"/>
</dbReference>